<accession>A0A6J7R9B7</accession>
<dbReference type="GO" id="GO:0000976">
    <property type="term" value="F:transcription cis-regulatory region binding"/>
    <property type="evidence" value="ECO:0007669"/>
    <property type="project" value="TreeGrafter"/>
</dbReference>
<evidence type="ECO:0000256" key="1">
    <source>
        <dbReference type="ARBA" id="ARBA00022491"/>
    </source>
</evidence>
<dbReference type="InterPro" id="IPR001647">
    <property type="entry name" value="HTH_TetR"/>
</dbReference>
<dbReference type="PANTHER" id="PTHR30055:SF200">
    <property type="entry name" value="HTH-TYPE TRANSCRIPTIONAL REPRESSOR BDCR"/>
    <property type="match status" value="1"/>
</dbReference>
<evidence type="ECO:0000313" key="6">
    <source>
        <dbReference type="EMBL" id="CAB4923901.1"/>
    </source>
</evidence>
<keyword evidence="2" id="KW-0805">Transcription regulation</keyword>
<evidence type="ECO:0000256" key="2">
    <source>
        <dbReference type="ARBA" id="ARBA00023015"/>
    </source>
</evidence>
<dbReference type="EMBL" id="CAFBPU010000008">
    <property type="protein sequence ID" value="CAB5025240.1"/>
    <property type="molecule type" value="Genomic_DNA"/>
</dbReference>
<dbReference type="InterPro" id="IPR009057">
    <property type="entry name" value="Homeodomain-like_sf"/>
</dbReference>
<dbReference type="PRINTS" id="PR00455">
    <property type="entry name" value="HTHTETR"/>
</dbReference>
<dbReference type="InterPro" id="IPR050109">
    <property type="entry name" value="HTH-type_TetR-like_transc_reg"/>
</dbReference>
<keyword evidence="1" id="KW-0678">Repressor</keyword>
<dbReference type="GO" id="GO:0003700">
    <property type="term" value="F:DNA-binding transcription factor activity"/>
    <property type="evidence" value="ECO:0007669"/>
    <property type="project" value="TreeGrafter"/>
</dbReference>
<dbReference type="PANTHER" id="PTHR30055">
    <property type="entry name" value="HTH-TYPE TRANSCRIPTIONAL REGULATOR RUTR"/>
    <property type="match status" value="1"/>
</dbReference>
<dbReference type="AlphaFoldDB" id="A0A6J7R9B7"/>
<proteinExistence type="predicted"/>
<dbReference type="SUPFAM" id="SSF46689">
    <property type="entry name" value="Homeodomain-like"/>
    <property type="match status" value="1"/>
</dbReference>
<dbReference type="Pfam" id="PF13977">
    <property type="entry name" value="TetR_C_6"/>
    <property type="match status" value="1"/>
</dbReference>
<keyword evidence="3" id="KW-0238">DNA-binding</keyword>
<gene>
    <name evidence="6" type="ORF">UFOPK3752_00002</name>
    <name evidence="7" type="ORF">UFOPK4150_00492</name>
</gene>
<dbReference type="PROSITE" id="PS50977">
    <property type="entry name" value="HTH_TETR_2"/>
    <property type="match status" value="1"/>
</dbReference>
<evidence type="ECO:0000256" key="3">
    <source>
        <dbReference type="ARBA" id="ARBA00023125"/>
    </source>
</evidence>
<dbReference type="InterPro" id="IPR036271">
    <property type="entry name" value="Tet_transcr_reg_TetR-rel_C_sf"/>
</dbReference>
<dbReference type="Gene3D" id="1.10.357.10">
    <property type="entry name" value="Tetracycline Repressor, domain 2"/>
    <property type="match status" value="1"/>
</dbReference>
<organism evidence="7">
    <name type="scientific">freshwater metagenome</name>
    <dbReference type="NCBI Taxonomy" id="449393"/>
    <lineage>
        <taxon>unclassified sequences</taxon>
        <taxon>metagenomes</taxon>
        <taxon>ecological metagenomes</taxon>
    </lineage>
</organism>
<evidence type="ECO:0000313" key="7">
    <source>
        <dbReference type="EMBL" id="CAB5025240.1"/>
    </source>
</evidence>
<dbReference type="InterPro" id="IPR039538">
    <property type="entry name" value="BetI_C"/>
</dbReference>
<dbReference type="Pfam" id="PF00440">
    <property type="entry name" value="TetR_N"/>
    <property type="match status" value="1"/>
</dbReference>
<evidence type="ECO:0000259" key="5">
    <source>
        <dbReference type="PROSITE" id="PS50977"/>
    </source>
</evidence>
<keyword evidence="4" id="KW-0804">Transcription</keyword>
<dbReference type="SUPFAM" id="SSF48498">
    <property type="entry name" value="Tetracyclin repressor-like, C-terminal domain"/>
    <property type="match status" value="1"/>
</dbReference>
<reference evidence="7" key="1">
    <citation type="submission" date="2020-05" db="EMBL/GenBank/DDBJ databases">
        <authorList>
            <person name="Chiriac C."/>
            <person name="Salcher M."/>
            <person name="Ghai R."/>
            <person name="Kavagutti S V."/>
        </authorList>
    </citation>
    <scope>NUCLEOTIDE SEQUENCE</scope>
</reference>
<dbReference type="EMBL" id="CAFBND010000001">
    <property type="protein sequence ID" value="CAB4923901.1"/>
    <property type="molecule type" value="Genomic_DNA"/>
</dbReference>
<evidence type="ECO:0000256" key="4">
    <source>
        <dbReference type="ARBA" id="ARBA00023163"/>
    </source>
</evidence>
<name>A0A6J7R9B7_9ZZZZ</name>
<feature type="domain" description="HTH tetR-type" evidence="5">
    <location>
        <begin position="13"/>
        <end position="73"/>
    </location>
</feature>
<sequence>MTARTSLAAKAPAERRRRILAAAVEVLKEKGFSGARIADIAAVAGTSPALVVYHFKTLDGALAEALGSIEDDFYDDLAHTLPPKATALERLRIIGELGCDTGPAVGNWALWMEVWVRALRDGQARALRRALDARWRQTLREVIDTGITEGAFTCADPQASVVRLAALMDGLAVQVALRDPDVPDERMSGLWLEAAAAEVGVPLTTLIKVRRRATAGSRDSR</sequence>
<protein>
    <submittedName>
        <fullName evidence="7">Unannotated protein</fullName>
    </submittedName>
</protein>